<protein>
    <recommendedName>
        <fullName evidence="4">Ig-like domain (Group 3)</fullName>
    </recommendedName>
</protein>
<evidence type="ECO:0000256" key="1">
    <source>
        <dbReference type="SAM" id="SignalP"/>
    </source>
</evidence>
<keyword evidence="3" id="KW-1185">Reference proteome</keyword>
<dbReference type="AlphaFoldDB" id="A0A1H6C2W5"/>
<dbReference type="EMBL" id="FNVO01000008">
    <property type="protein sequence ID" value="SEG67350.1"/>
    <property type="molecule type" value="Genomic_DNA"/>
</dbReference>
<evidence type="ECO:0008006" key="4">
    <source>
        <dbReference type="Google" id="ProtNLM"/>
    </source>
</evidence>
<name>A0A1H6C2W5_9ACTN</name>
<dbReference type="RefSeq" id="WP_146087443.1">
    <property type="nucleotide sequence ID" value="NZ_FNVO01000008.1"/>
</dbReference>
<feature type="chain" id="PRO_5009294422" description="Ig-like domain (Group 3)" evidence="1">
    <location>
        <begin position="26"/>
        <end position="409"/>
    </location>
</feature>
<keyword evidence="1" id="KW-0732">Signal</keyword>
<sequence>MKRRFVVALLMTVALVTVPGQQASAAACRPALTGFTAPAVAHAGDEVSGEVSLSCAPGSNVKISLRSDRSSLAVPATVTVRRGQTRAAVPLTVKPVEGPQYTARVTAGYKGRSLARDVTVNPGLKMVEIPPSTAPNFVSLYILFTGPAPAGGMTVRMASDNPAVTVPETEFFQEGTYGGGVGGIQVRPVTEDTKVTISFTLGARTLTASKVLVPPFDGSQKVSIHPENSGGLYGLQHFEQFNVVLANPAPEGGVPVQVSVVDDDPAVRLESSIGSIGEGDTRGSFYLSTADVTRTTRVTLKATAFQATAFLEITIHPRITAVTLPESVKSGTSFEGTITLAGPSDVDTAVFLQSSWGILDVPGPMTIPAGATSATFQATSVQVDEPSNVFVTAHLGRTDIQSNWVTLTP</sequence>
<proteinExistence type="predicted"/>
<evidence type="ECO:0000313" key="3">
    <source>
        <dbReference type="Proteomes" id="UP000236723"/>
    </source>
</evidence>
<dbReference type="Proteomes" id="UP000236723">
    <property type="component" value="Unassembled WGS sequence"/>
</dbReference>
<evidence type="ECO:0000313" key="2">
    <source>
        <dbReference type="EMBL" id="SEG67350.1"/>
    </source>
</evidence>
<reference evidence="3" key="1">
    <citation type="submission" date="2016-10" db="EMBL/GenBank/DDBJ databases">
        <authorList>
            <person name="Varghese N."/>
            <person name="Submissions S."/>
        </authorList>
    </citation>
    <scope>NUCLEOTIDE SEQUENCE [LARGE SCALE GENOMIC DNA]</scope>
    <source>
        <strain evidence="3">DSM 43163</strain>
    </source>
</reference>
<dbReference type="OrthoDB" id="3466958at2"/>
<organism evidence="2 3">
    <name type="scientific">Thermomonospora echinospora</name>
    <dbReference type="NCBI Taxonomy" id="1992"/>
    <lineage>
        <taxon>Bacteria</taxon>
        <taxon>Bacillati</taxon>
        <taxon>Actinomycetota</taxon>
        <taxon>Actinomycetes</taxon>
        <taxon>Streptosporangiales</taxon>
        <taxon>Thermomonosporaceae</taxon>
        <taxon>Thermomonospora</taxon>
    </lineage>
</organism>
<feature type="signal peptide" evidence="1">
    <location>
        <begin position="1"/>
        <end position="25"/>
    </location>
</feature>
<accession>A0A1H6C2W5</accession>
<gene>
    <name evidence="2" type="ORF">SAMN04489712_108279</name>
</gene>
<dbReference type="PROSITE" id="PS51257">
    <property type="entry name" value="PROKAR_LIPOPROTEIN"/>
    <property type="match status" value="1"/>
</dbReference>